<sequence length="52" mass="5452">MHYTTYATYRQRVAAGLNTQTAPALGTDLIGEVITLNPNPTSGDDTQVGDAA</sequence>
<proteinExistence type="predicted"/>
<dbReference type="Proteomes" id="UP001521931">
    <property type="component" value="Unassembled WGS sequence"/>
</dbReference>
<dbReference type="RefSeq" id="WP_239263423.1">
    <property type="nucleotide sequence ID" value="NZ_JAKRCV010000015.1"/>
</dbReference>
<accession>A0ABS9Q189</accession>
<comment type="caution">
    <text evidence="1">The sequence shown here is derived from an EMBL/GenBank/DDBJ whole genome shotgun (WGS) entry which is preliminary data.</text>
</comment>
<protein>
    <submittedName>
        <fullName evidence="1">Uncharacterized protein</fullName>
    </submittedName>
</protein>
<reference evidence="1 2" key="1">
    <citation type="submission" date="2022-02" db="EMBL/GenBank/DDBJ databases">
        <title>Uncovering new skin microbiome diversity through culturing and metagenomics.</title>
        <authorList>
            <person name="Conlan S."/>
            <person name="Deming C."/>
            <person name="Nisc Comparative Sequencing Program N."/>
            <person name="Segre J.A."/>
        </authorList>
    </citation>
    <scope>NUCLEOTIDE SEQUENCE [LARGE SCALE GENOMIC DNA]</scope>
    <source>
        <strain evidence="1 2">ACRQZ</strain>
    </source>
</reference>
<organism evidence="1 2">
    <name type="scientific">Arsenicicoccus bolidensis</name>
    <dbReference type="NCBI Taxonomy" id="229480"/>
    <lineage>
        <taxon>Bacteria</taxon>
        <taxon>Bacillati</taxon>
        <taxon>Actinomycetota</taxon>
        <taxon>Actinomycetes</taxon>
        <taxon>Micrococcales</taxon>
        <taxon>Intrasporangiaceae</taxon>
        <taxon>Arsenicicoccus</taxon>
    </lineage>
</organism>
<name>A0ABS9Q189_9MICO</name>
<evidence type="ECO:0000313" key="1">
    <source>
        <dbReference type="EMBL" id="MCG7321621.1"/>
    </source>
</evidence>
<dbReference type="EMBL" id="JAKRCV010000015">
    <property type="protein sequence ID" value="MCG7321621.1"/>
    <property type="molecule type" value="Genomic_DNA"/>
</dbReference>
<evidence type="ECO:0000313" key="2">
    <source>
        <dbReference type="Proteomes" id="UP001521931"/>
    </source>
</evidence>
<gene>
    <name evidence="1" type="ORF">MHL29_06905</name>
</gene>
<keyword evidence="2" id="KW-1185">Reference proteome</keyword>